<proteinExistence type="predicted"/>
<sequence>MAEIKMRRASISSVAVATILSADKMRIRSVLCTVFKYLRCVLSRSGSCQTVDARLWQNPSMGPTVRGNSQILQLPDKRTVRKRIPAQMPPFASLMLKVGPVEEGLTETQGTQSSAHSVLSDRPTLLRACSGLLSGH</sequence>
<name>A0AAJ8C1C5_ASPNG</name>
<accession>A0AAJ8C1C5</accession>
<organism evidence="1">
    <name type="scientific">Aspergillus niger</name>
    <dbReference type="NCBI Taxonomy" id="5061"/>
    <lineage>
        <taxon>Eukaryota</taxon>
        <taxon>Fungi</taxon>
        <taxon>Dikarya</taxon>
        <taxon>Ascomycota</taxon>
        <taxon>Pezizomycotina</taxon>
        <taxon>Eurotiomycetes</taxon>
        <taxon>Eurotiomycetidae</taxon>
        <taxon>Eurotiales</taxon>
        <taxon>Aspergillaceae</taxon>
        <taxon>Aspergillus</taxon>
        <taxon>Aspergillus subgen. Circumdati</taxon>
    </lineage>
</organism>
<evidence type="ECO:0000313" key="1">
    <source>
        <dbReference type="RefSeq" id="XP_059606763.1"/>
    </source>
</evidence>
<dbReference type="GeneID" id="84593340"/>
<dbReference type="AlphaFoldDB" id="A0AAJ8C1C5"/>
<reference evidence="1" key="2">
    <citation type="submission" date="2025-08" db="UniProtKB">
        <authorList>
            <consortium name="RefSeq"/>
        </authorList>
    </citation>
    <scope>IDENTIFICATION</scope>
</reference>
<reference evidence="1" key="1">
    <citation type="submission" date="2025-02" db="EMBL/GenBank/DDBJ databases">
        <authorList>
            <consortium name="NCBI Genome Project"/>
        </authorList>
    </citation>
    <scope>NUCLEOTIDE SEQUENCE</scope>
</reference>
<protein>
    <submittedName>
        <fullName evidence="1">Uncharacterized protein</fullName>
    </submittedName>
</protein>
<gene>
    <name evidence="1" type="ORF">An16g02340</name>
</gene>
<dbReference type="RefSeq" id="XP_059606763.1">
    <property type="nucleotide sequence ID" value="XM_059744977.1"/>
</dbReference>
<dbReference type="KEGG" id="ang:An16g02340"/>
<dbReference type="VEuPathDB" id="FungiDB:An16g02340"/>